<keyword evidence="2" id="KW-0676">Redox-active center</keyword>
<dbReference type="STRING" id="1781255.BH720_08745"/>
<comment type="caution">
    <text evidence="4">The sequence shown here is derived from an EMBL/GenBank/DDBJ whole genome shotgun (WGS) entry which is preliminary data.</text>
</comment>
<proteinExistence type="inferred from homology"/>
<gene>
    <name evidence="4" type="ORF">BH720_08745</name>
</gene>
<feature type="domain" description="Thioredoxin" evidence="3">
    <location>
        <begin position="1"/>
        <end position="106"/>
    </location>
</feature>
<accession>A0A1E5QLS8</accession>
<protein>
    <submittedName>
        <fullName evidence="4">Thiol reductase thioredoxin</fullName>
    </submittedName>
</protein>
<dbReference type="PROSITE" id="PS51352">
    <property type="entry name" value="THIOREDOXIN_2"/>
    <property type="match status" value="1"/>
</dbReference>
<dbReference type="Pfam" id="PF00085">
    <property type="entry name" value="Thioredoxin"/>
    <property type="match status" value="1"/>
</dbReference>
<reference evidence="4" key="1">
    <citation type="submission" date="2016-09" db="EMBL/GenBank/DDBJ databases">
        <title>Draft genome of thermotolerant cyanobacterium Desertifilum sp. strain IPPAS B-1220.</title>
        <authorList>
            <person name="Sinetova M.A."/>
            <person name="Bolakhan K."/>
            <person name="Zayadan B.K."/>
            <person name="Mironov K.S."/>
            <person name="Ustinova V."/>
            <person name="Kupriyanova E.V."/>
            <person name="Sidorov R.A."/>
            <person name="Skrypnik A.N."/>
            <person name="Gogoleva N.E."/>
            <person name="Gogolev Y.V."/>
            <person name="Los D.A."/>
        </authorList>
    </citation>
    <scope>NUCLEOTIDE SEQUENCE [LARGE SCALE GENOMIC DNA]</scope>
    <source>
        <strain evidence="4">IPPAS B-1220</strain>
    </source>
</reference>
<dbReference type="CDD" id="cd02947">
    <property type="entry name" value="TRX_family"/>
    <property type="match status" value="1"/>
</dbReference>
<dbReference type="GO" id="GO:0045454">
    <property type="term" value="P:cell redox homeostasis"/>
    <property type="evidence" value="ECO:0007669"/>
    <property type="project" value="TreeGrafter"/>
</dbReference>
<dbReference type="PANTHER" id="PTHR45663">
    <property type="entry name" value="GEO12009P1"/>
    <property type="match status" value="1"/>
</dbReference>
<dbReference type="GO" id="GO:0015035">
    <property type="term" value="F:protein-disulfide reductase activity"/>
    <property type="evidence" value="ECO:0007669"/>
    <property type="project" value="TreeGrafter"/>
</dbReference>
<evidence type="ECO:0000256" key="1">
    <source>
        <dbReference type="ARBA" id="ARBA00008987"/>
    </source>
</evidence>
<dbReference type="EMBL" id="MJGC01000048">
    <property type="protein sequence ID" value="OEJ75590.1"/>
    <property type="molecule type" value="Genomic_DNA"/>
</dbReference>
<dbReference type="PANTHER" id="PTHR45663:SF11">
    <property type="entry name" value="GEO12009P1"/>
    <property type="match status" value="1"/>
</dbReference>
<dbReference type="Gene3D" id="3.40.30.10">
    <property type="entry name" value="Glutaredoxin"/>
    <property type="match status" value="1"/>
</dbReference>
<name>A0A1E5QLS8_9CYAN</name>
<comment type="similarity">
    <text evidence="1">Belongs to the thioredoxin family.</text>
</comment>
<dbReference type="AlphaFoldDB" id="A0A1E5QLS8"/>
<dbReference type="OrthoDB" id="530955at2"/>
<dbReference type="InterPro" id="IPR036249">
    <property type="entry name" value="Thioredoxin-like_sf"/>
</dbReference>
<organism evidence="4">
    <name type="scientific">Desertifilum tharense IPPAS B-1220</name>
    <dbReference type="NCBI Taxonomy" id="1781255"/>
    <lineage>
        <taxon>Bacteria</taxon>
        <taxon>Bacillati</taxon>
        <taxon>Cyanobacteriota</taxon>
        <taxon>Cyanophyceae</taxon>
        <taxon>Desertifilales</taxon>
        <taxon>Desertifilaceae</taxon>
        <taxon>Desertifilum</taxon>
    </lineage>
</organism>
<evidence type="ECO:0000259" key="3">
    <source>
        <dbReference type="PROSITE" id="PS51352"/>
    </source>
</evidence>
<dbReference type="GO" id="GO:0005829">
    <property type="term" value="C:cytosol"/>
    <property type="evidence" value="ECO:0007669"/>
    <property type="project" value="TreeGrafter"/>
</dbReference>
<dbReference type="SUPFAM" id="SSF52833">
    <property type="entry name" value="Thioredoxin-like"/>
    <property type="match status" value="1"/>
</dbReference>
<dbReference type="RefSeq" id="WP_069966803.1">
    <property type="nucleotide sequence ID" value="NZ_CM124774.1"/>
</dbReference>
<evidence type="ECO:0000313" key="4">
    <source>
        <dbReference type="EMBL" id="OEJ75590.1"/>
    </source>
</evidence>
<sequence>MILSISERSFPKEVLEASTPVLIYFWAPWCGVCRLIPPALKRFQEEWGDLIKIVGINADESLKLANTYRLTTLPTLILLDRGQIRHRLEGFHSSDDLRRQLEAIALSYSAKPEPAYWSTQESAVFLT</sequence>
<dbReference type="InterPro" id="IPR013766">
    <property type="entry name" value="Thioredoxin_domain"/>
</dbReference>
<evidence type="ECO:0000256" key="2">
    <source>
        <dbReference type="ARBA" id="ARBA00023284"/>
    </source>
</evidence>